<evidence type="ECO:0000313" key="11">
    <source>
        <dbReference type="EMBL" id="WOG88502.1"/>
    </source>
</evidence>
<name>A0AAF1APW2_DAUCS</name>
<comment type="catalytic activity">
    <reaction evidence="7">
        <text>[(1-&gt;4)-alpha-D-galacturonosyl methyl ester](n) + n H2O = [(1-&gt;4)-alpha-D-galacturonosyl](n) + n methanol + n H(+)</text>
        <dbReference type="Rhea" id="RHEA:22380"/>
        <dbReference type="Rhea" id="RHEA-COMP:14570"/>
        <dbReference type="Rhea" id="RHEA-COMP:14573"/>
        <dbReference type="ChEBI" id="CHEBI:15377"/>
        <dbReference type="ChEBI" id="CHEBI:15378"/>
        <dbReference type="ChEBI" id="CHEBI:17790"/>
        <dbReference type="ChEBI" id="CHEBI:140522"/>
        <dbReference type="ChEBI" id="CHEBI:140523"/>
        <dbReference type="EC" id="3.1.1.11"/>
    </reaction>
</comment>
<comment type="pathway">
    <text evidence="1">Glycan metabolism; pectin degradation; 2-dehydro-3-deoxy-D-gluconate from pectin: step 1/5.</text>
</comment>
<reference evidence="11" key="2">
    <citation type="submission" date="2022-03" db="EMBL/GenBank/DDBJ databases">
        <title>Draft title - Genomic analysis of global carrot germplasm unveils the trajectory of domestication and the origin of high carotenoid orange carrot.</title>
        <authorList>
            <person name="Iorizzo M."/>
            <person name="Ellison S."/>
            <person name="Senalik D."/>
            <person name="Macko-Podgorni A."/>
            <person name="Grzebelus D."/>
            <person name="Bostan H."/>
            <person name="Rolling W."/>
            <person name="Curaba J."/>
            <person name="Simon P."/>
        </authorList>
    </citation>
    <scope>NUCLEOTIDE SEQUENCE</scope>
    <source>
        <tissue evidence="11">Leaf</tissue>
    </source>
</reference>
<comment type="similarity">
    <text evidence="2">In the N-terminal section; belongs to the PMEI family.</text>
</comment>
<dbReference type="InterPro" id="IPR006501">
    <property type="entry name" value="Pectinesterase_inhib_dom"/>
</dbReference>
<evidence type="ECO:0000256" key="6">
    <source>
        <dbReference type="ARBA" id="ARBA00023316"/>
    </source>
</evidence>
<dbReference type="GO" id="GO:0030599">
    <property type="term" value="F:pectinesterase activity"/>
    <property type="evidence" value="ECO:0007669"/>
    <property type="project" value="UniProtKB-EC"/>
</dbReference>
<dbReference type="GO" id="GO:0004857">
    <property type="term" value="F:enzyme inhibitor activity"/>
    <property type="evidence" value="ECO:0007669"/>
    <property type="project" value="InterPro"/>
</dbReference>
<protein>
    <recommendedName>
        <fullName evidence="13">Pectinesterase</fullName>
    </recommendedName>
</protein>
<reference evidence="11" key="1">
    <citation type="journal article" date="2016" name="Nat. Genet.">
        <title>A high-quality carrot genome assembly provides new insights into carotenoid accumulation and asterid genome evolution.</title>
        <authorList>
            <person name="Iorizzo M."/>
            <person name="Ellison S."/>
            <person name="Senalik D."/>
            <person name="Zeng P."/>
            <person name="Satapoomin P."/>
            <person name="Huang J."/>
            <person name="Bowman M."/>
            <person name="Iovene M."/>
            <person name="Sanseverino W."/>
            <person name="Cavagnaro P."/>
            <person name="Yildiz M."/>
            <person name="Macko-Podgorni A."/>
            <person name="Moranska E."/>
            <person name="Grzebelus E."/>
            <person name="Grzebelus D."/>
            <person name="Ashrafi H."/>
            <person name="Zheng Z."/>
            <person name="Cheng S."/>
            <person name="Spooner D."/>
            <person name="Van Deynze A."/>
            <person name="Simon P."/>
        </authorList>
    </citation>
    <scope>NUCLEOTIDE SEQUENCE</scope>
    <source>
        <tissue evidence="11">Leaf</tissue>
    </source>
</reference>
<keyword evidence="6" id="KW-0961">Cell wall biogenesis/degradation</keyword>
<evidence type="ECO:0000256" key="3">
    <source>
        <dbReference type="ARBA" id="ARBA00007786"/>
    </source>
</evidence>
<evidence type="ECO:0000259" key="9">
    <source>
        <dbReference type="Pfam" id="PF01095"/>
    </source>
</evidence>
<dbReference type="Gene3D" id="1.20.140.40">
    <property type="entry name" value="Invertase/pectin methylesterase inhibitor family protein"/>
    <property type="match status" value="1"/>
</dbReference>
<keyword evidence="12" id="KW-1185">Reference proteome</keyword>
<organism evidence="11 12">
    <name type="scientific">Daucus carota subsp. sativus</name>
    <name type="common">Carrot</name>
    <dbReference type="NCBI Taxonomy" id="79200"/>
    <lineage>
        <taxon>Eukaryota</taxon>
        <taxon>Viridiplantae</taxon>
        <taxon>Streptophyta</taxon>
        <taxon>Embryophyta</taxon>
        <taxon>Tracheophyta</taxon>
        <taxon>Spermatophyta</taxon>
        <taxon>Magnoliopsida</taxon>
        <taxon>eudicotyledons</taxon>
        <taxon>Gunneridae</taxon>
        <taxon>Pentapetalae</taxon>
        <taxon>asterids</taxon>
        <taxon>campanulids</taxon>
        <taxon>Apiales</taxon>
        <taxon>Apiaceae</taxon>
        <taxon>Apioideae</taxon>
        <taxon>Scandiceae</taxon>
        <taxon>Daucinae</taxon>
        <taxon>Daucus</taxon>
        <taxon>Daucus sect. Daucus</taxon>
    </lineage>
</organism>
<dbReference type="Pfam" id="PF04043">
    <property type="entry name" value="PMEI"/>
    <property type="match status" value="1"/>
</dbReference>
<keyword evidence="5" id="KW-0063">Aspartyl esterase</keyword>
<dbReference type="PANTHER" id="PTHR31707">
    <property type="entry name" value="PECTINESTERASE"/>
    <property type="match status" value="1"/>
</dbReference>
<evidence type="ECO:0000256" key="5">
    <source>
        <dbReference type="ARBA" id="ARBA00023085"/>
    </source>
</evidence>
<proteinExistence type="inferred from homology"/>
<keyword evidence="8" id="KW-0732">Signal</keyword>
<dbReference type="Proteomes" id="UP000077755">
    <property type="component" value="Chromosome 2"/>
</dbReference>
<evidence type="ECO:0000259" key="10">
    <source>
        <dbReference type="Pfam" id="PF04043"/>
    </source>
</evidence>
<gene>
    <name evidence="11" type="ORF">DCAR_0207737</name>
</gene>
<comment type="similarity">
    <text evidence="3">In the C-terminal section; belongs to the pectinesterase family.</text>
</comment>
<evidence type="ECO:0000256" key="2">
    <source>
        <dbReference type="ARBA" id="ARBA00006027"/>
    </source>
</evidence>
<dbReference type="SUPFAM" id="SSF101148">
    <property type="entry name" value="Plant invertase/pectin methylesterase inhibitor"/>
    <property type="match status" value="1"/>
</dbReference>
<evidence type="ECO:0000256" key="4">
    <source>
        <dbReference type="ARBA" id="ARBA00022801"/>
    </source>
</evidence>
<dbReference type="AlphaFoldDB" id="A0AAF1APW2"/>
<dbReference type="InterPro" id="IPR012334">
    <property type="entry name" value="Pectin_lyas_fold"/>
</dbReference>
<dbReference type="InterPro" id="IPR035513">
    <property type="entry name" value="Invertase/methylesterase_inhib"/>
</dbReference>
<dbReference type="Pfam" id="PF01095">
    <property type="entry name" value="Pectinesterase"/>
    <property type="match status" value="1"/>
</dbReference>
<evidence type="ECO:0000256" key="8">
    <source>
        <dbReference type="SAM" id="SignalP"/>
    </source>
</evidence>
<dbReference type="GO" id="GO:0042545">
    <property type="term" value="P:cell wall modification"/>
    <property type="evidence" value="ECO:0007669"/>
    <property type="project" value="InterPro"/>
</dbReference>
<feature type="domain" description="Pectinesterase inhibitor" evidence="10">
    <location>
        <begin position="57"/>
        <end position="143"/>
    </location>
</feature>
<dbReference type="InterPro" id="IPR011050">
    <property type="entry name" value="Pectin_lyase_fold/virulence"/>
</dbReference>
<dbReference type="SUPFAM" id="SSF51126">
    <property type="entry name" value="Pectin lyase-like"/>
    <property type="match status" value="1"/>
</dbReference>
<evidence type="ECO:0000256" key="7">
    <source>
        <dbReference type="ARBA" id="ARBA00047928"/>
    </source>
</evidence>
<sequence length="461" mass="51031">MCRKFTTFLLALLHLLAVVNVISCQKDEPEVIQKAWSGVVEAMDGIRVLMSLKGSNYNESSYRSLHLAALSECARLYEDTEPRLAKLAHGEDYSGDDAVAWLSAAASSHRSCMDSLEEKGLATGDNHEGAYKNLSMLIQDALAFYGTKRTTESRAVQKSLNLGQNEGLLASWSAASSKADLVVAQDGSGNYKTINSAVDSLAELGDNRPQRVIIYVKSGVYKEKVDIRRELKNIMFVGDGIDKTIVTGDKNVRDGATTFTSATFGVSGDGFWARDMTFENAAGPEKHQAVALRVASDFSLFYKCSIKGYQDTLLVHSLRQFYRDCQIYAQGRQDRLENTGISIIHSRILPAPDLSAVKDQFKTFLGRPWKQYSRTVILKTDLDGLIDPKGWTEWRGDFALSTLYYGEYMNTGNGAATTHRVDWPGFHVIKDSNEANSFAAKNFINGDRWIPATGVPFSPYI</sequence>
<evidence type="ECO:0000313" key="12">
    <source>
        <dbReference type="Proteomes" id="UP000077755"/>
    </source>
</evidence>
<feature type="domain" description="Pectinesterase catalytic" evidence="9">
    <location>
        <begin position="180"/>
        <end position="328"/>
    </location>
</feature>
<evidence type="ECO:0000256" key="1">
    <source>
        <dbReference type="ARBA" id="ARBA00005184"/>
    </source>
</evidence>
<dbReference type="Gene3D" id="2.160.20.10">
    <property type="entry name" value="Single-stranded right-handed beta-helix, Pectin lyase-like"/>
    <property type="match status" value="2"/>
</dbReference>
<feature type="chain" id="PRO_5042176395" description="Pectinesterase" evidence="8">
    <location>
        <begin position="25"/>
        <end position="461"/>
    </location>
</feature>
<accession>A0AAF1APW2</accession>
<evidence type="ECO:0008006" key="13">
    <source>
        <dbReference type="Google" id="ProtNLM"/>
    </source>
</evidence>
<dbReference type="EMBL" id="CP093344">
    <property type="protein sequence ID" value="WOG88502.1"/>
    <property type="molecule type" value="Genomic_DNA"/>
</dbReference>
<dbReference type="InterPro" id="IPR000070">
    <property type="entry name" value="Pectinesterase_cat"/>
</dbReference>
<keyword evidence="4" id="KW-0378">Hydrolase</keyword>
<feature type="signal peptide" evidence="8">
    <location>
        <begin position="1"/>
        <end position="24"/>
    </location>
</feature>